<keyword evidence="1" id="KW-0812">Transmembrane</keyword>
<dbReference type="KEGG" id="tpar:AV541_04205"/>
<organism evidence="3 4">
    <name type="scientific">Thermus parvatiensis</name>
    <dbReference type="NCBI Taxonomy" id="456163"/>
    <lineage>
        <taxon>Bacteria</taxon>
        <taxon>Thermotogati</taxon>
        <taxon>Deinococcota</taxon>
        <taxon>Deinococci</taxon>
        <taxon>Thermales</taxon>
        <taxon>Thermaceae</taxon>
        <taxon>Thermus</taxon>
    </lineage>
</organism>
<name>A0A0X8D7W6_9DEIN</name>
<gene>
    <name evidence="3" type="ORF">AV541_04205</name>
</gene>
<keyword evidence="1" id="KW-0472">Membrane</keyword>
<dbReference type="AlphaFoldDB" id="A0A0X8D7W6"/>
<evidence type="ECO:0000313" key="4">
    <source>
        <dbReference type="Proteomes" id="UP000061630"/>
    </source>
</evidence>
<dbReference type="Proteomes" id="UP000061630">
    <property type="component" value="Chromosome"/>
</dbReference>
<protein>
    <submittedName>
        <fullName evidence="3">Oxidoreductase</fullName>
    </submittedName>
</protein>
<dbReference type="SUPFAM" id="SSF51971">
    <property type="entry name" value="Nucleotide-binding domain"/>
    <property type="match status" value="1"/>
</dbReference>
<dbReference type="InterPro" id="IPR006076">
    <property type="entry name" value="FAD-dep_OxRdtase"/>
</dbReference>
<feature type="transmembrane region" description="Helical" evidence="1">
    <location>
        <begin position="6"/>
        <end position="24"/>
    </location>
</feature>
<dbReference type="InterPro" id="IPR036188">
    <property type="entry name" value="FAD/NAD-bd_sf"/>
</dbReference>
<dbReference type="EMBL" id="CP014141">
    <property type="protein sequence ID" value="AMA75419.1"/>
    <property type="molecule type" value="Genomic_DNA"/>
</dbReference>
<dbReference type="RefSeq" id="WP_060384314.1">
    <property type="nucleotide sequence ID" value="NZ_CP014141.1"/>
</dbReference>
<accession>A0A0X8D7W6</accession>
<sequence>MLREAEVVVLGAGVAGLALARLLWERGRKVLVVAEALGEASRPPVALVNPLRGRRFTLAEEGERALEAALNFYSRFVPLHLGVFRPVPEKDRPKVAGRLSRLKHRWEKEGVLLEEAFWLEPRPLLERLTEGLPLVRGRVLAWEPPYFRLQGGGRVRGEVLVYAGGGRGAHLLALEGRYIPGLVLTLLDYFPRAISYRVYLAGAALGGSYLPGEEGYRLPPPTEGEVEWLLQGAEALVGYRPRVASLWRGVRFRLSSFLFPVEGGFALTGFGSTGFLYVPLLAERLAERL</sequence>
<dbReference type="Pfam" id="PF01266">
    <property type="entry name" value="DAO"/>
    <property type="match status" value="1"/>
</dbReference>
<feature type="domain" description="FAD dependent oxidoreductase" evidence="2">
    <location>
        <begin position="7"/>
        <end position="121"/>
    </location>
</feature>
<evidence type="ECO:0000313" key="3">
    <source>
        <dbReference type="EMBL" id="AMA75419.1"/>
    </source>
</evidence>
<evidence type="ECO:0000256" key="1">
    <source>
        <dbReference type="SAM" id="Phobius"/>
    </source>
</evidence>
<evidence type="ECO:0000259" key="2">
    <source>
        <dbReference type="Pfam" id="PF01266"/>
    </source>
</evidence>
<keyword evidence="1" id="KW-1133">Transmembrane helix</keyword>
<proteinExistence type="predicted"/>
<reference evidence="3 4" key="1">
    <citation type="submission" date="2016-01" db="EMBL/GenBank/DDBJ databases">
        <title>Genome sequence of Thermus parvatiensis, a thermophile isolated from a hot water spring.</title>
        <authorList>
            <person name="Tripathi C."/>
            <person name="Lal R."/>
        </authorList>
    </citation>
    <scope>NUCLEOTIDE SEQUENCE [LARGE SCALE GENOMIC DNA]</scope>
    <source>
        <strain evidence="3 4">RL</strain>
    </source>
</reference>
<dbReference type="Gene3D" id="3.50.50.60">
    <property type="entry name" value="FAD/NAD(P)-binding domain"/>
    <property type="match status" value="1"/>
</dbReference>